<protein>
    <submittedName>
        <fullName evidence="2">Uncharacterized protein</fullName>
    </submittedName>
</protein>
<reference evidence="2 3" key="1">
    <citation type="journal article" date="2019" name="Environ. Microbiol.">
        <title>At the nexus of three kingdoms: the genome of the mycorrhizal fungus Gigaspora margarita provides insights into plant, endobacterial and fungal interactions.</title>
        <authorList>
            <person name="Venice F."/>
            <person name="Ghignone S."/>
            <person name="Salvioli di Fossalunga A."/>
            <person name="Amselem J."/>
            <person name="Novero M."/>
            <person name="Xianan X."/>
            <person name="Sedzielewska Toro K."/>
            <person name="Morin E."/>
            <person name="Lipzen A."/>
            <person name="Grigoriev I.V."/>
            <person name="Henrissat B."/>
            <person name="Martin F.M."/>
            <person name="Bonfante P."/>
        </authorList>
    </citation>
    <scope>NUCLEOTIDE SEQUENCE [LARGE SCALE GENOMIC DNA]</scope>
    <source>
        <strain evidence="2 3">BEG34</strain>
    </source>
</reference>
<name>A0A8H3X2A6_GIGMA</name>
<organism evidence="2 3">
    <name type="scientific">Gigaspora margarita</name>
    <dbReference type="NCBI Taxonomy" id="4874"/>
    <lineage>
        <taxon>Eukaryota</taxon>
        <taxon>Fungi</taxon>
        <taxon>Fungi incertae sedis</taxon>
        <taxon>Mucoromycota</taxon>
        <taxon>Glomeromycotina</taxon>
        <taxon>Glomeromycetes</taxon>
        <taxon>Diversisporales</taxon>
        <taxon>Gigasporaceae</taxon>
        <taxon>Gigaspora</taxon>
    </lineage>
</organism>
<evidence type="ECO:0000313" key="3">
    <source>
        <dbReference type="Proteomes" id="UP000439903"/>
    </source>
</evidence>
<dbReference type="Proteomes" id="UP000439903">
    <property type="component" value="Unassembled WGS sequence"/>
</dbReference>
<accession>A0A8H3X2A6</accession>
<keyword evidence="3" id="KW-1185">Reference proteome</keyword>
<gene>
    <name evidence="2" type="ORF">F8M41_010513</name>
</gene>
<evidence type="ECO:0000256" key="1">
    <source>
        <dbReference type="SAM" id="MobiDB-lite"/>
    </source>
</evidence>
<dbReference type="EMBL" id="WTPW01002187">
    <property type="protein sequence ID" value="KAF0392484.1"/>
    <property type="molecule type" value="Genomic_DNA"/>
</dbReference>
<proteinExistence type="predicted"/>
<evidence type="ECO:0000313" key="2">
    <source>
        <dbReference type="EMBL" id="KAF0392484.1"/>
    </source>
</evidence>
<feature type="region of interest" description="Disordered" evidence="1">
    <location>
        <begin position="71"/>
        <end position="99"/>
    </location>
</feature>
<dbReference type="AlphaFoldDB" id="A0A8H3X2A6"/>
<sequence length="99" mass="11846">METGIVFPHVEPRNKIKKPRDRHYLPYYKLSVEGSDLSNFNYLEIENWISSFEYTPDLFIKEVDLTRALQASQHQQTPQQQLTPQQQRTLQKQRISQQQ</sequence>
<comment type="caution">
    <text evidence="2">The sequence shown here is derived from an EMBL/GenBank/DDBJ whole genome shotgun (WGS) entry which is preliminary data.</text>
</comment>